<dbReference type="GO" id="GO:0000175">
    <property type="term" value="F:3'-5'-RNA exonuclease activity"/>
    <property type="evidence" value="ECO:0007669"/>
    <property type="project" value="TreeGrafter"/>
</dbReference>
<dbReference type="CDD" id="cd02393">
    <property type="entry name" value="KH-I_PNPase"/>
    <property type="match status" value="1"/>
</dbReference>
<dbReference type="GO" id="GO:0003723">
    <property type="term" value="F:RNA binding"/>
    <property type="evidence" value="ECO:0007669"/>
    <property type="project" value="UniProtKB-UniRule"/>
</dbReference>
<dbReference type="Gene3D" id="3.30.230.70">
    <property type="entry name" value="GHMP Kinase, N-terminal domain"/>
    <property type="match status" value="2"/>
</dbReference>
<evidence type="ECO:0000256" key="5">
    <source>
        <dbReference type="ARBA" id="ARBA00022723"/>
    </source>
</evidence>
<dbReference type="PANTHER" id="PTHR11252">
    <property type="entry name" value="POLYRIBONUCLEOTIDE NUCLEOTIDYLTRANSFERASE"/>
    <property type="match status" value="1"/>
</dbReference>
<accession>A0A160SYK3</accession>
<dbReference type="SUPFAM" id="SSF50249">
    <property type="entry name" value="Nucleic acid-binding proteins"/>
    <property type="match status" value="1"/>
</dbReference>
<evidence type="ECO:0000259" key="10">
    <source>
        <dbReference type="PROSITE" id="PS50126"/>
    </source>
</evidence>
<dbReference type="EC" id="2.7.7.8" evidence="8"/>
<dbReference type="FunFam" id="2.40.50.140:FF:000189">
    <property type="entry name" value="Polyribonucleotide nucleotidyltransferase, putative"/>
    <property type="match status" value="1"/>
</dbReference>
<dbReference type="PROSITE" id="PS50084">
    <property type="entry name" value="KH_TYPE_1"/>
    <property type="match status" value="1"/>
</dbReference>
<dbReference type="Pfam" id="PF00013">
    <property type="entry name" value="KH_1"/>
    <property type="match status" value="1"/>
</dbReference>
<proteinExistence type="inferred from homology"/>
<protein>
    <recommendedName>
        <fullName evidence="8">Polyribonucleotide nucleotidyltransferase</fullName>
        <ecNumber evidence="8">2.7.7.8</ecNumber>
    </recommendedName>
    <alternativeName>
        <fullName evidence="8">Polynucleotide phosphorylase</fullName>
        <shortName evidence="8">PNPase</shortName>
    </alternativeName>
</protein>
<keyword evidence="2 8" id="KW-0963">Cytoplasm</keyword>
<feature type="compositionally biased region" description="Basic and acidic residues" evidence="9">
    <location>
        <begin position="723"/>
        <end position="744"/>
    </location>
</feature>
<dbReference type="NCBIfam" id="TIGR03591">
    <property type="entry name" value="polynuc_phos"/>
    <property type="match status" value="1"/>
</dbReference>
<dbReference type="CDD" id="cd11363">
    <property type="entry name" value="RNase_PH_PNPase_1"/>
    <property type="match status" value="1"/>
</dbReference>
<evidence type="ECO:0000256" key="9">
    <source>
        <dbReference type="SAM" id="MobiDB-lite"/>
    </source>
</evidence>
<feature type="binding site" evidence="8">
    <location>
        <position position="487"/>
    </location>
    <ligand>
        <name>Mg(2+)</name>
        <dbReference type="ChEBI" id="CHEBI:18420"/>
    </ligand>
</feature>
<dbReference type="CDD" id="cd04472">
    <property type="entry name" value="S1_PNPase"/>
    <property type="match status" value="1"/>
</dbReference>
<dbReference type="Pfam" id="PF00575">
    <property type="entry name" value="S1"/>
    <property type="match status" value="1"/>
</dbReference>
<feature type="domain" description="S1 motif" evidence="10">
    <location>
        <begin position="623"/>
        <end position="691"/>
    </location>
</feature>
<keyword evidence="7 8" id="KW-0694">RNA-binding</keyword>
<dbReference type="GO" id="GO:0000287">
    <property type="term" value="F:magnesium ion binding"/>
    <property type="evidence" value="ECO:0007669"/>
    <property type="project" value="UniProtKB-UniRule"/>
</dbReference>
<dbReference type="SMART" id="SM00316">
    <property type="entry name" value="S1"/>
    <property type="match status" value="1"/>
</dbReference>
<dbReference type="KEGG" id="pbf:CFX0092_A0161"/>
<evidence type="ECO:0000256" key="6">
    <source>
        <dbReference type="ARBA" id="ARBA00022842"/>
    </source>
</evidence>
<dbReference type="InterPro" id="IPR036345">
    <property type="entry name" value="ExoRNase_PH_dom2_sf"/>
</dbReference>
<dbReference type="NCBIfam" id="NF008805">
    <property type="entry name" value="PRK11824.1"/>
    <property type="match status" value="1"/>
</dbReference>
<dbReference type="Pfam" id="PF03726">
    <property type="entry name" value="PNPase"/>
    <property type="match status" value="1"/>
</dbReference>
<dbReference type="InterPro" id="IPR036612">
    <property type="entry name" value="KH_dom_type_1_sf"/>
</dbReference>
<dbReference type="InterPro" id="IPR020568">
    <property type="entry name" value="Ribosomal_Su5_D2-typ_SF"/>
</dbReference>
<dbReference type="InterPro" id="IPR001247">
    <property type="entry name" value="ExoRNase_PH_dom1"/>
</dbReference>
<dbReference type="OrthoDB" id="9804305at2"/>
<dbReference type="SMART" id="SM00322">
    <property type="entry name" value="KH"/>
    <property type="match status" value="1"/>
</dbReference>
<feature type="compositionally biased region" description="Gly residues" evidence="9">
    <location>
        <begin position="711"/>
        <end position="722"/>
    </location>
</feature>
<evidence type="ECO:0000256" key="4">
    <source>
        <dbReference type="ARBA" id="ARBA00022695"/>
    </source>
</evidence>
<dbReference type="FunFam" id="3.30.1370.10:FF:000001">
    <property type="entry name" value="Polyribonucleotide nucleotidyltransferase"/>
    <property type="match status" value="1"/>
</dbReference>
<organism evidence="11 12">
    <name type="scientific">Candidatus Promineifilum breve</name>
    <dbReference type="NCBI Taxonomy" id="1806508"/>
    <lineage>
        <taxon>Bacteria</taxon>
        <taxon>Bacillati</taxon>
        <taxon>Chloroflexota</taxon>
        <taxon>Ardenticatenia</taxon>
        <taxon>Candidatus Promineifilales</taxon>
        <taxon>Candidatus Promineifilaceae</taxon>
        <taxon>Candidatus Promineifilum</taxon>
    </lineage>
</organism>
<dbReference type="PROSITE" id="PS50126">
    <property type="entry name" value="S1"/>
    <property type="match status" value="1"/>
</dbReference>
<dbReference type="FunFam" id="3.30.230.70:FF:000001">
    <property type="entry name" value="Polyribonucleotide nucleotidyltransferase"/>
    <property type="match status" value="1"/>
</dbReference>
<dbReference type="InterPro" id="IPR003029">
    <property type="entry name" value="S1_domain"/>
</dbReference>
<dbReference type="SUPFAM" id="SSF54211">
    <property type="entry name" value="Ribosomal protein S5 domain 2-like"/>
    <property type="match status" value="2"/>
</dbReference>
<evidence type="ECO:0000256" key="1">
    <source>
        <dbReference type="ARBA" id="ARBA00007404"/>
    </source>
</evidence>
<reference evidence="11" key="1">
    <citation type="submission" date="2016-01" db="EMBL/GenBank/DDBJ databases">
        <authorList>
            <person name="Mcilroy J.S."/>
            <person name="Karst M S."/>
            <person name="Albertsen M."/>
        </authorList>
    </citation>
    <scope>NUCLEOTIDE SEQUENCE</scope>
    <source>
        <strain evidence="11">Cfx-K</strain>
    </source>
</reference>
<dbReference type="Pfam" id="PF01138">
    <property type="entry name" value="RNase_PH"/>
    <property type="match status" value="2"/>
</dbReference>
<keyword evidence="4 8" id="KW-0548">Nucleotidyltransferase</keyword>
<comment type="catalytic activity">
    <reaction evidence="8">
        <text>RNA(n+1) + phosphate = RNA(n) + a ribonucleoside 5'-diphosphate</text>
        <dbReference type="Rhea" id="RHEA:22096"/>
        <dbReference type="Rhea" id="RHEA-COMP:14527"/>
        <dbReference type="Rhea" id="RHEA-COMP:17342"/>
        <dbReference type="ChEBI" id="CHEBI:43474"/>
        <dbReference type="ChEBI" id="CHEBI:57930"/>
        <dbReference type="ChEBI" id="CHEBI:140395"/>
        <dbReference type="EC" id="2.7.7.8"/>
    </reaction>
</comment>
<dbReference type="InterPro" id="IPR012162">
    <property type="entry name" value="PNPase"/>
</dbReference>
<dbReference type="GO" id="GO:0004654">
    <property type="term" value="F:polyribonucleotide nucleotidyltransferase activity"/>
    <property type="evidence" value="ECO:0007669"/>
    <property type="project" value="UniProtKB-UniRule"/>
</dbReference>
<keyword evidence="5 8" id="KW-0479">Metal-binding</keyword>
<dbReference type="InterPro" id="IPR015847">
    <property type="entry name" value="ExoRNase_PH_dom2"/>
</dbReference>
<dbReference type="InterPro" id="IPR004088">
    <property type="entry name" value="KH_dom_type_1"/>
</dbReference>
<comment type="subcellular location">
    <subcellularLocation>
        <location evidence="8">Cytoplasm</location>
    </subcellularLocation>
</comment>
<evidence type="ECO:0000313" key="12">
    <source>
        <dbReference type="Proteomes" id="UP000215027"/>
    </source>
</evidence>
<gene>
    <name evidence="8 11" type="primary">pnp</name>
    <name evidence="11" type="ORF">CFX0092_A0161</name>
</gene>
<evidence type="ECO:0000256" key="7">
    <source>
        <dbReference type="ARBA" id="ARBA00022884"/>
    </source>
</evidence>
<dbReference type="Gene3D" id="2.40.50.140">
    <property type="entry name" value="Nucleic acid-binding proteins"/>
    <property type="match status" value="1"/>
</dbReference>
<dbReference type="InterPro" id="IPR004087">
    <property type="entry name" value="KH_dom"/>
</dbReference>
<feature type="region of interest" description="Disordered" evidence="9">
    <location>
        <begin position="704"/>
        <end position="744"/>
    </location>
</feature>
<dbReference type="Pfam" id="PF03725">
    <property type="entry name" value="RNase_PH_C"/>
    <property type="match status" value="1"/>
</dbReference>
<keyword evidence="3 8" id="KW-0808">Transferase</keyword>
<dbReference type="AlphaFoldDB" id="A0A160SYK3"/>
<dbReference type="CDD" id="cd11364">
    <property type="entry name" value="RNase_PH_PNPase_2"/>
    <property type="match status" value="1"/>
</dbReference>
<sequence length="744" mass="79980">MKSDTVFTTQVGRHALTIATGKLAEQAGGAVTLQVGESLLLATATMSKNVREGLDFFPLSVDFEEKMYAAGRIPGGFFRREGKPTTEAVLTSRLTDRPLRPLFPDGMRNEVQVIVTTLSSDSIHLLDIMSVNAASAALTISDVPWNGPIGAVRVGYIDGEFVADPTVLEMANSSLDLRLAGTRDQIIMIEAAANEIPEEVMIDALAFGHQALQPIITLLEEMRAAVGKEKREPTMAVVDTAVVDLAKSRIGNRVAEVIAATTEREDRNEALDVLRDEIVTGIVAENETADPKLVREVFADAIKKAVRRRILDEGIRPDGRDFSSLRELGAEVGISPRAHGSGLFQRGQTQVLSIVALGTPREAQKLDGLSPEDSRRYMHHYNFPPFSTGETWPMRGPRRREIGHGALAENALLPMIPSEAEFPYTIRVVSEVLSSNGSTSQASVCASSLALMDCGVPIKRPVAGISVGLISDEAKSVLLTDIQGLEDHLGDMDFKVAGTTEGITAIQLDIKVQGLDLDILAQSLHQARGARMEILDAMLKAIAAPRAELSLYAPRMLTIKIDPEKIGAVIGKGGATIRGLEEEFEVSVDVQEDGTIFVAGVDGLKAEAALERIHMLTHDPDLGEIFTGRVVRITDFGAFVELAPGQDGMVHISQLASEHLQRVEDAVQMGDEVMVMVTDVSGEGKIRLSRRAVLEGWTLEEARAQDAVRKGSGGPRGGNGGRGGDRGGDRRGGGGDRGGRPQRR</sequence>
<dbReference type="Gene3D" id="3.30.1370.10">
    <property type="entry name" value="K Homology domain, type 1"/>
    <property type="match status" value="1"/>
</dbReference>
<dbReference type="Proteomes" id="UP000215027">
    <property type="component" value="Chromosome I"/>
</dbReference>
<evidence type="ECO:0000313" key="11">
    <source>
        <dbReference type="EMBL" id="CUS02042.2"/>
    </source>
</evidence>
<name>A0A160SYK3_9CHLR</name>
<dbReference type="HAMAP" id="MF_01595">
    <property type="entry name" value="PNPase"/>
    <property type="match status" value="1"/>
</dbReference>
<dbReference type="GO" id="GO:0005829">
    <property type="term" value="C:cytosol"/>
    <property type="evidence" value="ECO:0007669"/>
    <property type="project" value="TreeGrafter"/>
</dbReference>
<dbReference type="InterPro" id="IPR027408">
    <property type="entry name" value="PNPase/RNase_PH_dom_sf"/>
</dbReference>
<evidence type="ECO:0000256" key="3">
    <source>
        <dbReference type="ARBA" id="ARBA00022679"/>
    </source>
</evidence>
<dbReference type="PANTHER" id="PTHR11252:SF0">
    <property type="entry name" value="POLYRIBONUCLEOTIDE NUCLEOTIDYLTRANSFERASE 1, MITOCHONDRIAL"/>
    <property type="match status" value="1"/>
</dbReference>
<comment type="cofactor">
    <cofactor evidence="8">
        <name>Mg(2+)</name>
        <dbReference type="ChEBI" id="CHEBI:18420"/>
    </cofactor>
</comment>
<dbReference type="SUPFAM" id="SSF54791">
    <property type="entry name" value="Eukaryotic type KH-domain (KH-domain type I)"/>
    <property type="match status" value="1"/>
</dbReference>
<keyword evidence="6 8" id="KW-0460">Magnesium</keyword>
<dbReference type="InterPro" id="IPR012340">
    <property type="entry name" value="NA-bd_OB-fold"/>
</dbReference>
<feature type="binding site" evidence="8">
    <location>
        <position position="493"/>
    </location>
    <ligand>
        <name>Mg(2+)</name>
        <dbReference type="ChEBI" id="CHEBI:18420"/>
    </ligand>
</feature>
<dbReference type="RefSeq" id="WP_095041702.1">
    <property type="nucleotide sequence ID" value="NZ_LN890655.1"/>
</dbReference>
<keyword evidence="12" id="KW-1185">Reference proteome</keyword>
<dbReference type="GO" id="GO:0006402">
    <property type="term" value="P:mRNA catabolic process"/>
    <property type="evidence" value="ECO:0007669"/>
    <property type="project" value="UniProtKB-UniRule"/>
</dbReference>
<dbReference type="EMBL" id="LN890655">
    <property type="protein sequence ID" value="CUS02042.2"/>
    <property type="molecule type" value="Genomic_DNA"/>
</dbReference>
<dbReference type="SUPFAM" id="SSF55666">
    <property type="entry name" value="Ribonuclease PH domain 2-like"/>
    <property type="match status" value="2"/>
</dbReference>
<comment type="function">
    <text evidence="8">Involved in mRNA degradation. Catalyzes the phosphorolysis of single-stranded polyribonucleotides processively in the 3'- to 5'-direction.</text>
</comment>
<comment type="similarity">
    <text evidence="1 8">Belongs to the polyribonucleotide nucleotidyltransferase family.</text>
</comment>
<evidence type="ECO:0000256" key="2">
    <source>
        <dbReference type="ARBA" id="ARBA00022490"/>
    </source>
</evidence>
<evidence type="ECO:0000256" key="8">
    <source>
        <dbReference type="HAMAP-Rule" id="MF_01595"/>
    </source>
</evidence>
<dbReference type="InterPro" id="IPR015848">
    <property type="entry name" value="PNPase_PH_RNA-bd_bac/org-type"/>
</dbReference>
<dbReference type="GO" id="GO:0006396">
    <property type="term" value="P:RNA processing"/>
    <property type="evidence" value="ECO:0007669"/>
    <property type="project" value="InterPro"/>
</dbReference>
<dbReference type="PIRSF" id="PIRSF005499">
    <property type="entry name" value="PNPase"/>
    <property type="match status" value="1"/>
</dbReference>
<dbReference type="FunFam" id="3.30.230.70:FF:000002">
    <property type="entry name" value="Polyribonucleotide nucleotidyltransferase"/>
    <property type="match status" value="1"/>
</dbReference>